<dbReference type="SUPFAM" id="SSF53474">
    <property type="entry name" value="alpha/beta-Hydrolases"/>
    <property type="match status" value="1"/>
</dbReference>
<feature type="domain" description="Dipeptidylpeptidase IV N-terminal" evidence="3">
    <location>
        <begin position="79"/>
        <end position="433"/>
    </location>
</feature>
<dbReference type="InterPro" id="IPR050278">
    <property type="entry name" value="Serine_Prot_S9B/DPPIV"/>
</dbReference>
<dbReference type="Gene3D" id="3.40.50.1820">
    <property type="entry name" value="alpha/beta hydrolase"/>
    <property type="match status" value="1"/>
</dbReference>
<dbReference type="InterPro" id="IPR029058">
    <property type="entry name" value="AB_hydrolase_fold"/>
</dbReference>
<dbReference type="Pfam" id="PF00930">
    <property type="entry name" value="DPPIV_N"/>
    <property type="match status" value="1"/>
</dbReference>
<dbReference type="GO" id="GO:0008236">
    <property type="term" value="F:serine-type peptidase activity"/>
    <property type="evidence" value="ECO:0007669"/>
    <property type="project" value="InterPro"/>
</dbReference>
<evidence type="ECO:0000259" key="3">
    <source>
        <dbReference type="Pfam" id="PF00930"/>
    </source>
</evidence>
<evidence type="ECO:0000313" key="5">
    <source>
        <dbReference type="Proteomes" id="UP000294850"/>
    </source>
</evidence>
<evidence type="ECO:0000256" key="1">
    <source>
        <dbReference type="SAM" id="SignalP"/>
    </source>
</evidence>
<organism evidence="4 5">
    <name type="scientific">Dyadobacter psychrotolerans</name>
    <dbReference type="NCBI Taxonomy" id="2541721"/>
    <lineage>
        <taxon>Bacteria</taxon>
        <taxon>Pseudomonadati</taxon>
        <taxon>Bacteroidota</taxon>
        <taxon>Cytophagia</taxon>
        <taxon>Cytophagales</taxon>
        <taxon>Spirosomataceae</taxon>
        <taxon>Dyadobacter</taxon>
    </lineage>
</organism>
<dbReference type="AlphaFoldDB" id="A0A4R5DIB4"/>
<feature type="signal peptide" evidence="1">
    <location>
        <begin position="1"/>
        <end position="19"/>
    </location>
</feature>
<dbReference type="GO" id="GO:0008239">
    <property type="term" value="F:dipeptidyl-peptidase activity"/>
    <property type="evidence" value="ECO:0007669"/>
    <property type="project" value="TreeGrafter"/>
</dbReference>
<dbReference type="PANTHER" id="PTHR11731">
    <property type="entry name" value="PROTEASE FAMILY S9B,C DIPEPTIDYL-PEPTIDASE IV-RELATED"/>
    <property type="match status" value="1"/>
</dbReference>
<accession>A0A4R5DIB4</accession>
<dbReference type="InterPro" id="IPR001375">
    <property type="entry name" value="Peptidase_S9_cat"/>
</dbReference>
<dbReference type="InterPro" id="IPR002469">
    <property type="entry name" value="Peptidase_S9B_N"/>
</dbReference>
<keyword evidence="5" id="KW-1185">Reference proteome</keyword>
<dbReference type="GO" id="GO:0006508">
    <property type="term" value="P:proteolysis"/>
    <property type="evidence" value="ECO:0007669"/>
    <property type="project" value="InterPro"/>
</dbReference>
<evidence type="ECO:0000259" key="2">
    <source>
        <dbReference type="Pfam" id="PF00326"/>
    </source>
</evidence>
<comment type="caution">
    <text evidence="4">The sequence shown here is derived from an EMBL/GenBank/DDBJ whole genome shotgun (WGS) entry which is preliminary data.</text>
</comment>
<dbReference type="Gene3D" id="2.140.10.30">
    <property type="entry name" value="Dipeptidylpeptidase IV, N-terminal domain"/>
    <property type="match status" value="1"/>
</dbReference>
<name>A0A4R5DIB4_9BACT</name>
<proteinExistence type="predicted"/>
<dbReference type="Proteomes" id="UP000294850">
    <property type="component" value="Unassembled WGS sequence"/>
</dbReference>
<dbReference type="OrthoDB" id="9812921at2"/>
<keyword evidence="1" id="KW-0732">Signal</keyword>
<reference evidence="4 5" key="1">
    <citation type="submission" date="2019-03" db="EMBL/GenBank/DDBJ databases">
        <title>Dyadobacter AR-3-6 sp. nov., isolated from arctic soil.</title>
        <authorList>
            <person name="Chaudhary D.K."/>
        </authorList>
    </citation>
    <scope>NUCLEOTIDE SEQUENCE [LARGE SCALE GENOMIC DNA]</scope>
    <source>
        <strain evidence="4 5">AR-3-6</strain>
    </source>
</reference>
<dbReference type="Pfam" id="PF00326">
    <property type="entry name" value="Peptidase_S9"/>
    <property type="match status" value="1"/>
</dbReference>
<evidence type="ECO:0000313" key="4">
    <source>
        <dbReference type="EMBL" id="TDE13816.1"/>
    </source>
</evidence>
<dbReference type="EMBL" id="SMFL01000006">
    <property type="protein sequence ID" value="TDE13816.1"/>
    <property type="molecule type" value="Genomic_DNA"/>
</dbReference>
<dbReference type="SUPFAM" id="SSF82171">
    <property type="entry name" value="DPP6 N-terminal domain-like"/>
    <property type="match status" value="1"/>
</dbReference>
<protein>
    <submittedName>
        <fullName evidence="4">S9 family peptidase</fullName>
    </submittedName>
</protein>
<dbReference type="RefSeq" id="WP_131959691.1">
    <property type="nucleotide sequence ID" value="NZ_SMFL01000006.1"/>
</dbReference>
<dbReference type="PANTHER" id="PTHR11731:SF193">
    <property type="entry name" value="DIPEPTIDYL PEPTIDASE 9"/>
    <property type="match status" value="1"/>
</dbReference>
<gene>
    <name evidence="4" type="ORF">E0F88_18165</name>
</gene>
<sequence length="727" mass="82560">MKQVLKTIVFTLISFQIFAQIPANFQWLSDGSGYHDVDQGEIVEVKLPSQQPKTFISKAQLTPAGSSSPLSIRSYTVSNAGDKVLIYTNSKRVWRYDTRGDYWVVNLTDKTLKKLGKGLPESSLMYAKFSPDGKKVGYVSKHNVYSEDVQSGKLTQLTKDGTDRIINGTFDWVYEEEFDCRDGFRWSDDSKSIAYWQLDARKIRNFLMINTTDSIYSFNIPVEYPKVGETPSPYKIGVVDIATAKTKWMNIPGDPQNTYVPRMEWSGQPNELVIQQLNRKQNESTLMYINTASGVSKPFYSEKDNAWVDIKSRWEDGPMGWDWLSNGKEFLWVSEKDGWRHTYRVSRDGKKETLVTTGKYDMISPVRIDEKNNAYYFMASPDNSTQSYLYVAPLDGKGEAKRLSAAEQAGTHNYEISPLGKFAIHSFSNARMPSMTEWVTLPDHKPLDESKSIQQTMMRIRVASMDIEFFKVKTDEGIEIDAWMVKPNNFDPAKKYPIVFTVYGEPAASTVKDTYGTGRNRLYAGNMQEDGYIYASVDNRGTPVPKGSAWRKSIYKNIGIINIRDLAGAAKAMFEKYSFIDTSRVAVHGWSGGGSSTLNLMFQYPKMFKTGISVAAVGNQLTYDNIYQERYMGLPQENREDFVKGSPITHAKNLVGNLLYIHGTGDDNVHYQNAEMLVNELIKNNKVFQFMPYPNRTHSISEGEGTSRHLRTLFTDYLKKNCPPGAR</sequence>
<feature type="domain" description="Peptidase S9 prolyl oligopeptidase catalytic" evidence="2">
    <location>
        <begin position="527"/>
        <end position="720"/>
    </location>
</feature>
<feature type="chain" id="PRO_5020867965" evidence="1">
    <location>
        <begin position="20"/>
        <end position="727"/>
    </location>
</feature>